<keyword evidence="11" id="KW-1185">Reference proteome</keyword>
<keyword evidence="2 6" id="KW-0728">SH3 domain</keyword>
<feature type="region of interest" description="Disordered" evidence="7">
    <location>
        <begin position="179"/>
        <end position="203"/>
    </location>
</feature>
<evidence type="ECO:0000256" key="1">
    <source>
        <dbReference type="ARBA" id="ARBA00004167"/>
    </source>
</evidence>
<feature type="compositionally biased region" description="Polar residues" evidence="7">
    <location>
        <begin position="274"/>
        <end position="288"/>
    </location>
</feature>
<feature type="domain" description="SH3" evidence="9">
    <location>
        <begin position="406"/>
        <end position="467"/>
    </location>
</feature>
<dbReference type="Proteomes" id="UP001337655">
    <property type="component" value="Unassembled WGS sequence"/>
</dbReference>
<keyword evidence="3 8" id="KW-0812">Transmembrane</keyword>
<evidence type="ECO:0000256" key="2">
    <source>
        <dbReference type="ARBA" id="ARBA00022443"/>
    </source>
</evidence>
<dbReference type="Pfam" id="PF00018">
    <property type="entry name" value="SH3_1"/>
    <property type="match status" value="1"/>
</dbReference>
<comment type="subcellular location">
    <subcellularLocation>
        <location evidence="1">Membrane</location>
        <topology evidence="1">Single-pass membrane protein</topology>
    </subcellularLocation>
</comment>
<feature type="region of interest" description="Disordered" evidence="7">
    <location>
        <begin position="111"/>
        <end position="148"/>
    </location>
</feature>
<name>A0AAV9P7F8_9PEZI</name>
<feature type="compositionally biased region" description="Low complexity" evidence="7">
    <location>
        <begin position="111"/>
        <end position="128"/>
    </location>
</feature>
<keyword evidence="4 8" id="KW-1133">Transmembrane helix</keyword>
<feature type="compositionally biased region" description="Low complexity" evidence="7">
    <location>
        <begin position="258"/>
        <end position="268"/>
    </location>
</feature>
<dbReference type="Gene3D" id="2.30.30.40">
    <property type="entry name" value="SH3 Domains"/>
    <property type="match status" value="1"/>
</dbReference>
<dbReference type="InterPro" id="IPR036028">
    <property type="entry name" value="SH3-like_dom_sf"/>
</dbReference>
<dbReference type="RefSeq" id="XP_064658129.1">
    <property type="nucleotide sequence ID" value="XM_064803214.1"/>
</dbReference>
<feature type="compositionally biased region" description="Polar residues" evidence="7">
    <location>
        <begin position="311"/>
        <end position="321"/>
    </location>
</feature>
<dbReference type="InterPro" id="IPR051694">
    <property type="entry name" value="Immunoregulatory_rcpt-like"/>
</dbReference>
<reference evidence="10 11" key="1">
    <citation type="submission" date="2023-08" db="EMBL/GenBank/DDBJ databases">
        <title>Black Yeasts Isolated from many extreme environments.</title>
        <authorList>
            <person name="Coleine C."/>
            <person name="Stajich J.E."/>
            <person name="Selbmann L."/>
        </authorList>
    </citation>
    <scope>NUCLEOTIDE SEQUENCE [LARGE SCALE GENOMIC DNA]</scope>
    <source>
        <strain evidence="10 11">CCFEE 5935</strain>
    </source>
</reference>
<evidence type="ECO:0000256" key="6">
    <source>
        <dbReference type="PROSITE-ProRule" id="PRU00192"/>
    </source>
</evidence>
<keyword evidence="5 8" id="KW-0472">Membrane</keyword>
<evidence type="ECO:0000256" key="7">
    <source>
        <dbReference type="SAM" id="MobiDB-lite"/>
    </source>
</evidence>
<feature type="compositionally biased region" description="Pro residues" evidence="7">
    <location>
        <begin position="468"/>
        <end position="491"/>
    </location>
</feature>
<evidence type="ECO:0000256" key="4">
    <source>
        <dbReference type="ARBA" id="ARBA00022989"/>
    </source>
</evidence>
<evidence type="ECO:0000259" key="9">
    <source>
        <dbReference type="PROSITE" id="PS50002"/>
    </source>
</evidence>
<dbReference type="InterPro" id="IPR001452">
    <property type="entry name" value="SH3_domain"/>
</dbReference>
<proteinExistence type="predicted"/>
<evidence type="ECO:0000313" key="10">
    <source>
        <dbReference type="EMBL" id="KAK5168663.1"/>
    </source>
</evidence>
<feature type="region of interest" description="Disordered" evidence="7">
    <location>
        <begin position="1"/>
        <end position="21"/>
    </location>
</feature>
<evidence type="ECO:0000256" key="8">
    <source>
        <dbReference type="SAM" id="Phobius"/>
    </source>
</evidence>
<dbReference type="GO" id="GO:0071944">
    <property type="term" value="C:cell periphery"/>
    <property type="evidence" value="ECO:0007669"/>
    <property type="project" value="UniProtKB-ARBA"/>
</dbReference>
<dbReference type="AlphaFoldDB" id="A0AAV9P7F8"/>
<dbReference type="GO" id="GO:0016020">
    <property type="term" value="C:membrane"/>
    <property type="evidence" value="ECO:0007669"/>
    <property type="project" value="UniProtKB-SubCell"/>
</dbReference>
<dbReference type="PROSITE" id="PS50002">
    <property type="entry name" value="SH3"/>
    <property type="match status" value="1"/>
</dbReference>
<organism evidence="10 11">
    <name type="scientific">Saxophila tyrrhenica</name>
    <dbReference type="NCBI Taxonomy" id="1690608"/>
    <lineage>
        <taxon>Eukaryota</taxon>
        <taxon>Fungi</taxon>
        <taxon>Dikarya</taxon>
        <taxon>Ascomycota</taxon>
        <taxon>Pezizomycotina</taxon>
        <taxon>Dothideomycetes</taxon>
        <taxon>Dothideomycetidae</taxon>
        <taxon>Mycosphaerellales</taxon>
        <taxon>Extremaceae</taxon>
        <taxon>Saxophila</taxon>
    </lineage>
</organism>
<feature type="region of interest" description="Disordered" evidence="7">
    <location>
        <begin position="307"/>
        <end position="382"/>
    </location>
</feature>
<feature type="region of interest" description="Disordered" evidence="7">
    <location>
        <begin position="245"/>
        <end position="295"/>
    </location>
</feature>
<sequence>MVHNYAHEHLHQRDSHGDSIKMNKPDNKMRFIHNLPEGALKGAAGKQAVAETIYSQVYVTKTLGAGEELKGFSTPAAAAAASQGANNVAQSELAAQQASYLSAKSMAQAPHTPVASSTSVHTPVTVPTQRTREKPASESAHTPVTVPTQRTRTTAIASGSAASSSAVAAAVGGHPLSHTREHDAVGGTPISATHGADSAIGQKSEGMTTGAKAGLAIGILLLIALAGGLLFFCWRRRKQQASHAGAEQLNEKRATKDSFFSGSSAAAARGPQRESMQSEKSFQSTRTAATAPRLSLRPVTQFLPNILGGEKTTTTNNSNTLGVPAMSEKPRSNPFDDSAALNEKTSDPFADGDGAVAAGKKTPGHSQQNSWEGTEPPTPKSAKFGTAAAVAITSTNGPNGAQPARGPNNVHRVQLDFKPSMEDEIDLRSGQLVRMVHEYDDGWALCMRLDRSQQGVCPRTCLSKLPVKPRPQGPPPNGAPGRPMGPPPPNMRRPSSPQINNAMVPRPLTPTGRERSHTLGRNSPAPSSPGPRPRSQSMNGIERPTTPTAVPARKPVPGQAL</sequence>
<dbReference type="SUPFAM" id="SSF50044">
    <property type="entry name" value="SH3-domain"/>
    <property type="match status" value="1"/>
</dbReference>
<protein>
    <recommendedName>
        <fullName evidence="9">SH3 domain-containing protein</fullName>
    </recommendedName>
</protein>
<dbReference type="PANTHER" id="PTHR15549">
    <property type="entry name" value="PAIRED IMMUNOGLOBULIN-LIKE TYPE 2 RECEPTOR"/>
    <property type="match status" value="1"/>
</dbReference>
<evidence type="ECO:0000313" key="11">
    <source>
        <dbReference type="Proteomes" id="UP001337655"/>
    </source>
</evidence>
<dbReference type="EMBL" id="JAVRRT010000009">
    <property type="protein sequence ID" value="KAK5168663.1"/>
    <property type="molecule type" value="Genomic_DNA"/>
</dbReference>
<gene>
    <name evidence="10" type="ORF">LTR77_005972</name>
</gene>
<feature type="region of interest" description="Disordered" evidence="7">
    <location>
        <begin position="462"/>
        <end position="561"/>
    </location>
</feature>
<accession>A0AAV9P7F8</accession>
<feature type="transmembrane region" description="Helical" evidence="8">
    <location>
        <begin position="213"/>
        <end position="234"/>
    </location>
</feature>
<evidence type="ECO:0000256" key="3">
    <source>
        <dbReference type="ARBA" id="ARBA00022692"/>
    </source>
</evidence>
<evidence type="ECO:0000256" key="5">
    <source>
        <dbReference type="ARBA" id="ARBA00023136"/>
    </source>
</evidence>
<dbReference type="GeneID" id="89927312"/>
<comment type="caution">
    <text evidence="10">The sequence shown here is derived from an EMBL/GenBank/DDBJ whole genome shotgun (WGS) entry which is preliminary data.</text>
</comment>